<evidence type="ECO:0000256" key="1">
    <source>
        <dbReference type="ARBA" id="ARBA00023015"/>
    </source>
</evidence>
<keyword evidence="1 5" id="KW-0805">Transcription regulation</keyword>
<protein>
    <submittedName>
        <fullName evidence="7">Mating-type protein ALPHA1</fullName>
    </submittedName>
</protein>
<evidence type="ECO:0000259" key="6">
    <source>
        <dbReference type="PROSITE" id="PS51325"/>
    </source>
</evidence>
<dbReference type="Pfam" id="PF04769">
    <property type="entry name" value="MATalpha_HMGbox"/>
    <property type="match status" value="1"/>
</dbReference>
<keyword evidence="2 5" id="KW-0238">DNA-binding</keyword>
<keyword evidence="3 5" id="KW-0804">Transcription</keyword>
<evidence type="ECO:0000313" key="8">
    <source>
        <dbReference type="Proteomes" id="UP000422736"/>
    </source>
</evidence>
<organism evidence="7 8">
    <name type="scientific">Kluyveromyces marxianus</name>
    <name type="common">Yeast</name>
    <name type="synonym">Candida kefyr</name>
    <dbReference type="NCBI Taxonomy" id="4911"/>
    <lineage>
        <taxon>Eukaryota</taxon>
        <taxon>Fungi</taxon>
        <taxon>Dikarya</taxon>
        <taxon>Ascomycota</taxon>
        <taxon>Saccharomycotina</taxon>
        <taxon>Saccharomycetes</taxon>
        <taxon>Saccharomycetales</taxon>
        <taxon>Saccharomycetaceae</taxon>
        <taxon>Kluyveromyces</taxon>
    </lineage>
</organism>
<proteinExistence type="inferred from homology"/>
<evidence type="ECO:0000256" key="4">
    <source>
        <dbReference type="ARBA" id="ARBA00023242"/>
    </source>
</evidence>
<comment type="similarity">
    <text evidence="5">Belongs to the MATALPHA1 family.</text>
</comment>
<dbReference type="PROSITE" id="PS51325">
    <property type="entry name" value="ALPHA_BOX"/>
    <property type="match status" value="1"/>
</dbReference>
<evidence type="ECO:0000313" key="7">
    <source>
        <dbReference type="EMBL" id="QGN14186.1"/>
    </source>
</evidence>
<evidence type="ECO:0000256" key="5">
    <source>
        <dbReference type="RuleBase" id="RU003516"/>
    </source>
</evidence>
<name>A0ABX6EPP3_KLUMA</name>
<dbReference type="EMBL" id="CP015054">
    <property type="protein sequence ID" value="QGN14186.1"/>
    <property type="molecule type" value="Genomic_DNA"/>
</dbReference>
<evidence type="ECO:0000256" key="3">
    <source>
        <dbReference type="ARBA" id="ARBA00023163"/>
    </source>
</evidence>
<evidence type="ECO:0000256" key="2">
    <source>
        <dbReference type="ARBA" id="ARBA00023125"/>
    </source>
</evidence>
<reference evidence="7 8" key="2">
    <citation type="submission" date="2019-11" db="EMBL/GenBank/DDBJ databases">
        <authorList>
            <person name="Lu H."/>
        </authorList>
    </citation>
    <scope>NUCLEOTIDE SEQUENCE [LARGE SCALE GENOMIC DNA]</scope>
    <source>
        <strain evidence="7 8">FIM1</strain>
    </source>
</reference>
<feature type="domain" description="Alpha box" evidence="6">
    <location>
        <begin position="99"/>
        <end position="156"/>
    </location>
</feature>
<sequence>MKSKAPTFKVTITKHNSTIKTSSKKKTTLSPKKIIQSSGYRKHEGVNLYMSKSYPTSIPDPPQSLISYLKKKLTNVDANEIVGTLISSNELDSRPKKNKPKRQINDFIAFRSYYSRILNGLVSQTELSSIISKHWTVDKQTRKMWEIIAQEYNCDRTNNNFFEWLRNNYVINKDWLFEIIKFDDYMVLKSQKPYIENIYKTGHKQVLDFSSEVKESEGNGNNQIDFFVDPIFLDYELSTENYDKFNLAFPDTQTLVNTI</sequence>
<gene>
    <name evidence="7" type="primary">MATALPHA1</name>
    <name evidence="7" type="ORF">FIM1_839</name>
</gene>
<comment type="subcellular location">
    <subcellularLocation>
        <location evidence="5">Nucleus</location>
    </subcellularLocation>
</comment>
<keyword evidence="8" id="KW-1185">Reference proteome</keyword>
<dbReference type="InterPro" id="IPR006856">
    <property type="entry name" value="MATalpha_HMGbox"/>
</dbReference>
<reference evidence="7 8" key="1">
    <citation type="submission" date="2016-03" db="EMBL/GenBank/DDBJ databases">
        <title>How can Kluyveromyces marxianus grow so fast - potential evolutionary course in Saccharomyces Complex revealed by comparative genomics.</title>
        <authorList>
            <person name="Mo W."/>
            <person name="Lu W."/>
            <person name="Yang X."/>
            <person name="Qi J."/>
            <person name="Lv H."/>
        </authorList>
    </citation>
    <scope>NUCLEOTIDE SEQUENCE [LARGE SCALE GENOMIC DNA]</scope>
    <source>
        <strain evidence="7 8">FIM1</strain>
    </source>
</reference>
<dbReference type="Proteomes" id="UP000422736">
    <property type="component" value="Chromosome 1"/>
</dbReference>
<accession>A0ABX6EPP3</accession>
<keyword evidence="4 5" id="KW-0539">Nucleus</keyword>